<accession>A0A835SDV4</accession>
<dbReference type="Gene3D" id="3.40.50.150">
    <property type="entry name" value="Vaccinia Virus protein VP39"/>
    <property type="match status" value="1"/>
</dbReference>
<dbReference type="GO" id="GO:0008171">
    <property type="term" value="F:O-methyltransferase activity"/>
    <property type="evidence" value="ECO:0007669"/>
    <property type="project" value="InterPro"/>
</dbReference>
<evidence type="ECO:0000256" key="1">
    <source>
        <dbReference type="ARBA" id="ARBA00022603"/>
    </source>
</evidence>
<dbReference type="SUPFAM" id="SSF53335">
    <property type="entry name" value="S-adenosyl-L-methionine-dependent methyltransferases"/>
    <property type="match status" value="1"/>
</dbReference>
<dbReference type="GO" id="GO:0032259">
    <property type="term" value="P:methylation"/>
    <property type="evidence" value="ECO:0007669"/>
    <property type="project" value="UniProtKB-KW"/>
</dbReference>
<dbReference type="Proteomes" id="UP000650467">
    <property type="component" value="Unassembled WGS sequence"/>
</dbReference>
<sequence length="437" mass="44767">MASGADLRVTGLADILFLSRVYKVSAAVNAAAKLELFSVLAAQFPQGATLPQLSRALGLYQPTPPATGAAAAAAAAAAVAAEGATKGDAAAAAAVAMAADSTAAGQHPTSTTATGAGPGSGPGSGPEAPSASAAPSPLVGAGSFRGAADWLDLLVSVGCLEREGEGPAAIYTNSAAADRFLVRGRPEYSGGILCLNSDRSFPMFTYLSHVLRHGSLPPESNQTIPDILTTFGSDVAAAEFFAEGMTGASLGNFTRLARAFPFARYASLGDLGGSAGCLACCVAAAHPHMAATSYDLPPVHAAAERYVRAQGCEGRVQVVDYDFFSDDPVPGRHDVIALGMVLHDWGLPRKMALLRKAFAALPPGGALLAIDHLVDDGRRRSPLQLGMSLTMLLEFGAAESAFDYSYQEFCGWAREVGFASTQLIELVGTAKAAVAYK</sequence>
<comment type="caution">
    <text evidence="6">The sequence shown here is derived from an EMBL/GenBank/DDBJ whole genome shotgun (WGS) entry which is preliminary data.</text>
</comment>
<name>A0A835SDV4_CHLIN</name>
<dbReference type="OrthoDB" id="1606438at2759"/>
<dbReference type="InterPro" id="IPR029063">
    <property type="entry name" value="SAM-dependent_MTases_sf"/>
</dbReference>
<dbReference type="Pfam" id="PF00891">
    <property type="entry name" value="Methyltransf_2"/>
    <property type="match status" value="1"/>
</dbReference>
<evidence type="ECO:0000313" key="6">
    <source>
        <dbReference type="EMBL" id="KAG2425467.1"/>
    </source>
</evidence>
<keyword evidence="1" id="KW-0489">Methyltransferase</keyword>
<dbReference type="AlphaFoldDB" id="A0A835SDV4"/>
<feature type="compositionally biased region" description="Low complexity" evidence="4">
    <location>
        <begin position="125"/>
        <end position="136"/>
    </location>
</feature>
<dbReference type="PROSITE" id="PS51683">
    <property type="entry name" value="SAM_OMT_II"/>
    <property type="match status" value="1"/>
</dbReference>
<feature type="region of interest" description="Disordered" evidence="4">
    <location>
        <begin position="104"/>
        <end position="136"/>
    </location>
</feature>
<reference evidence="6" key="1">
    <citation type="journal article" date="2020" name="bioRxiv">
        <title>Comparative genomics of Chlamydomonas.</title>
        <authorList>
            <person name="Craig R.J."/>
            <person name="Hasan A.R."/>
            <person name="Ness R.W."/>
            <person name="Keightley P.D."/>
        </authorList>
    </citation>
    <scope>NUCLEOTIDE SEQUENCE</scope>
    <source>
        <strain evidence="6">SAG 7.73</strain>
    </source>
</reference>
<proteinExistence type="predicted"/>
<feature type="domain" description="O-methyltransferase C-terminal" evidence="5">
    <location>
        <begin position="231"/>
        <end position="401"/>
    </location>
</feature>
<dbReference type="PANTHER" id="PTHR11746">
    <property type="entry name" value="O-METHYLTRANSFERASE"/>
    <property type="match status" value="1"/>
</dbReference>
<keyword evidence="3" id="KW-0949">S-adenosyl-L-methionine</keyword>
<feature type="compositionally biased region" description="Low complexity" evidence="4">
    <location>
        <begin position="104"/>
        <end position="115"/>
    </location>
</feature>
<evidence type="ECO:0000256" key="3">
    <source>
        <dbReference type="ARBA" id="ARBA00022691"/>
    </source>
</evidence>
<evidence type="ECO:0000256" key="4">
    <source>
        <dbReference type="SAM" id="MobiDB-lite"/>
    </source>
</evidence>
<dbReference type="EMBL" id="JAEHOC010000055">
    <property type="protein sequence ID" value="KAG2425467.1"/>
    <property type="molecule type" value="Genomic_DNA"/>
</dbReference>
<organism evidence="6 7">
    <name type="scientific">Chlamydomonas incerta</name>
    <dbReference type="NCBI Taxonomy" id="51695"/>
    <lineage>
        <taxon>Eukaryota</taxon>
        <taxon>Viridiplantae</taxon>
        <taxon>Chlorophyta</taxon>
        <taxon>core chlorophytes</taxon>
        <taxon>Chlorophyceae</taxon>
        <taxon>CS clade</taxon>
        <taxon>Chlamydomonadales</taxon>
        <taxon>Chlamydomonadaceae</taxon>
        <taxon>Chlamydomonas</taxon>
    </lineage>
</organism>
<gene>
    <name evidence="6" type="ORF">HXX76_013677</name>
</gene>
<keyword evidence="2" id="KW-0808">Transferase</keyword>
<evidence type="ECO:0000313" key="7">
    <source>
        <dbReference type="Proteomes" id="UP000650467"/>
    </source>
</evidence>
<protein>
    <recommendedName>
        <fullName evidence="5">O-methyltransferase C-terminal domain-containing protein</fullName>
    </recommendedName>
</protein>
<keyword evidence="7" id="KW-1185">Reference proteome</keyword>
<dbReference type="InterPro" id="IPR016461">
    <property type="entry name" value="COMT-like"/>
</dbReference>
<evidence type="ECO:0000259" key="5">
    <source>
        <dbReference type="Pfam" id="PF00891"/>
    </source>
</evidence>
<evidence type="ECO:0000256" key="2">
    <source>
        <dbReference type="ARBA" id="ARBA00022679"/>
    </source>
</evidence>
<dbReference type="InterPro" id="IPR001077">
    <property type="entry name" value="COMT_C"/>
</dbReference>